<feature type="compositionally biased region" description="Polar residues" evidence="1">
    <location>
        <begin position="36"/>
        <end position="49"/>
    </location>
</feature>
<dbReference type="AlphaFoldDB" id="A0A9P5PH44"/>
<feature type="compositionally biased region" description="Basic and acidic residues" evidence="1">
    <location>
        <begin position="67"/>
        <end position="88"/>
    </location>
</feature>
<feature type="compositionally biased region" description="Low complexity" evidence="1">
    <location>
        <begin position="134"/>
        <end position="152"/>
    </location>
</feature>
<feature type="compositionally biased region" description="Polar residues" evidence="1">
    <location>
        <begin position="206"/>
        <end position="228"/>
    </location>
</feature>
<evidence type="ECO:0000256" key="1">
    <source>
        <dbReference type="SAM" id="MobiDB-lite"/>
    </source>
</evidence>
<proteinExistence type="predicted"/>
<comment type="caution">
    <text evidence="2">The sequence shown here is derived from an EMBL/GenBank/DDBJ whole genome shotgun (WGS) entry which is preliminary data.</text>
</comment>
<keyword evidence="3" id="KW-1185">Reference proteome</keyword>
<evidence type="ECO:0000313" key="2">
    <source>
        <dbReference type="EMBL" id="KAF9063067.1"/>
    </source>
</evidence>
<feature type="region of interest" description="Disordered" evidence="1">
    <location>
        <begin position="1"/>
        <end position="252"/>
    </location>
</feature>
<organism evidence="2 3">
    <name type="scientific">Rhodocollybia butyracea</name>
    <dbReference type="NCBI Taxonomy" id="206335"/>
    <lineage>
        <taxon>Eukaryota</taxon>
        <taxon>Fungi</taxon>
        <taxon>Dikarya</taxon>
        <taxon>Basidiomycota</taxon>
        <taxon>Agaricomycotina</taxon>
        <taxon>Agaricomycetes</taxon>
        <taxon>Agaricomycetidae</taxon>
        <taxon>Agaricales</taxon>
        <taxon>Marasmiineae</taxon>
        <taxon>Omphalotaceae</taxon>
        <taxon>Rhodocollybia</taxon>
    </lineage>
</organism>
<reference evidence="2" key="1">
    <citation type="submission" date="2020-11" db="EMBL/GenBank/DDBJ databases">
        <authorList>
            <consortium name="DOE Joint Genome Institute"/>
            <person name="Ahrendt S."/>
            <person name="Riley R."/>
            <person name="Andreopoulos W."/>
            <person name="Labutti K."/>
            <person name="Pangilinan J."/>
            <person name="Ruiz-Duenas F.J."/>
            <person name="Barrasa J.M."/>
            <person name="Sanchez-Garcia M."/>
            <person name="Camarero S."/>
            <person name="Miyauchi S."/>
            <person name="Serrano A."/>
            <person name="Linde D."/>
            <person name="Babiker R."/>
            <person name="Drula E."/>
            <person name="Ayuso-Fernandez I."/>
            <person name="Pacheco R."/>
            <person name="Padilla G."/>
            <person name="Ferreira P."/>
            <person name="Barriuso J."/>
            <person name="Kellner H."/>
            <person name="Castanera R."/>
            <person name="Alfaro M."/>
            <person name="Ramirez L."/>
            <person name="Pisabarro A.G."/>
            <person name="Kuo A."/>
            <person name="Tritt A."/>
            <person name="Lipzen A."/>
            <person name="He G."/>
            <person name="Yan M."/>
            <person name="Ng V."/>
            <person name="Cullen D."/>
            <person name="Martin F."/>
            <person name="Rosso M.-N."/>
            <person name="Henrissat B."/>
            <person name="Hibbett D."/>
            <person name="Martinez A.T."/>
            <person name="Grigoriev I.V."/>
        </authorList>
    </citation>
    <scope>NUCLEOTIDE SEQUENCE</scope>
    <source>
        <strain evidence="2">AH 40177</strain>
    </source>
</reference>
<feature type="compositionally biased region" description="Polar residues" evidence="1">
    <location>
        <begin position="91"/>
        <end position="111"/>
    </location>
</feature>
<gene>
    <name evidence="2" type="ORF">BDP27DRAFT_1335764</name>
</gene>
<name>A0A9P5PH44_9AGAR</name>
<dbReference type="Proteomes" id="UP000772434">
    <property type="component" value="Unassembled WGS sequence"/>
</dbReference>
<protein>
    <submittedName>
        <fullName evidence="2">Uncharacterized protein</fullName>
    </submittedName>
</protein>
<feature type="compositionally biased region" description="Low complexity" evidence="1">
    <location>
        <begin position="185"/>
        <end position="196"/>
    </location>
</feature>
<sequence>MHTPALSNHCKGPQFDSRGSDEELEQEAEEMETESHNTNATRTVETISTKPKFAHRRWKNRAVWQEGLDKEPKQTKKLKPKPEKRVEPEASSATGSTSDIGSMNWIPNRNRQAGMHSQSSLFEFSSEWEDSSDSESSLSPSSVSSIYSGSISPRAQAQARIARDFDEPTTNPTIPWSSAPLVVISSPSTPTPTSSDSDSDLHSPCSPFTTPYPSTLPQTRQASPTSRSLYPVETDERNHKSMKQLEQQMEKEKVEEAAKLRLLIARLEGEREKREEAGPSCARSLSSRGHCY</sequence>
<accession>A0A9P5PH44</accession>
<feature type="compositionally biased region" description="Acidic residues" evidence="1">
    <location>
        <begin position="22"/>
        <end position="32"/>
    </location>
</feature>
<dbReference type="EMBL" id="JADNRY010000155">
    <property type="protein sequence ID" value="KAF9063067.1"/>
    <property type="molecule type" value="Genomic_DNA"/>
</dbReference>
<feature type="compositionally biased region" description="Polar residues" evidence="1">
    <location>
        <begin position="283"/>
        <end position="292"/>
    </location>
</feature>
<feature type="region of interest" description="Disordered" evidence="1">
    <location>
        <begin position="269"/>
        <end position="292"/>
    </location>
</feature>
<evidence type="ECO:0000313" key="3">
    <source>
        <dbReference type="Proteomes" id="UP000772434"/>
    </source>
</evidence>